<evidence type="ECO:0000313" key="6">
    <source>
        <dbReference type="Proteomes" id="UP001501624"/>
    </source>
</evidence>
<gene>
    <name evidence="5" type="ORF">GCM10022380_62610</name>
</gene>
<dbReference type="RefSeq" id="WP_237336307.1">
    <property type="nucleotide sequence ID" value="NZ_BAABCM010000010.1"/>
</dbReference>
<keyword evidence="1" id="KW-0805">Transcription regulation</keyword>
<dbReference type="InterPro" id="IPR009057">
    <property type="entry name" value="Homeodomain-like_sf"/>
</dbReference>
<dbReference type="PANTHER" id="PTHR46796:SF15">
    <property type="entry name" value="BLL1074 PROTEIN"/>
    <property type="match status" value="1"/>
</dbReference>
<organism evidence="5 6">
    <name type="scientific">Amycolatopsis tucumanensis</name>
    <dbReference type="NCBI Taxonomy" id="401106"/>
    <lineage>
        <taxon>Bacteria</taxon>
        <taxon>Bacillati</taxon>
        <taxon>Actinomycetota</taxon>
        <taxon>Actinomycetes</taxon>
        <taxon>Pseudonocardiales</taxon>
        <taxon>Pseudonocardiaceae</taxon>
        <taxon>Amycolatopsis</taxon>
    </lineage>
</organism>
<dbReference type="Proteomes" id="UP001501624">
    <property type="component" value="Unassembled WGS sequence"/>
</dbReference>
<evidence type="ECO:0000256" key="2">
    <source>
        <dbReference type="ARBA" id="ARBA00023125"/>
    </source>
</evidence>
<name>A0ABP7J7L1_9PSEU</name>
<dbReference type="SMART" id="SM00342">
    <property type="entry name" value="HTH_ARAC"/>
    <property type="match status" value="1"/>
</dbReference>
<dbReference type="InterPro" id="IPR050204">
    <property type="entry name" value="AraC_XylS_family_regulators"/>
</dbReference>
<keyword evidence="6" id="KW-1185">Reference proteome</keyword>
<protein>
    <submittedName>
        <fullName evidence="5">AraC family transcriptional regulator</fullName>
    </submittedName>
</protein>
<sequence length="276" mass="30259">MAAAEWAVRAPHPQLRPAITRYIGYTQHGVTLGTHRGLPSRHVTLVISLAEPIRFTGMPRPDQSPGRFTAAVGGMHTAPALIAQDAFQSGIHVEIDPLAVPALFHVSAADLSGCVVDLGELGPKHLAEQLAEAPTWADRFGILDDAFRGALADRRPAREVGWAWRRLTAAGGLIRVEDLAAEVGWSRRHFAERFRRELGLPPKQAARVLRFERAISRLREAPTDLATLAVDCGFYDQAHLSNEWRALAGCTPRTWITEELPFLQDRHAAADADSQA</sequence>
<dbReference type="PROSITE" id="PS01124">
    <property type="entry name" value="HTH_ARAC_FAMILY_2"/>
    <property type="match status" value="1"/>
</dbReference>
<keyword evidence="3" id="KW-0804">Transcription</keyword>
<feature type="domain" description="HTH araC/xylS-type" evidence="4">
    <location>
        <begin position="157"/>
        <end position="258"/>
    </location>
</feature>
<dbReference type="InterPro" id="IPR018060">
    <property type="entry name" value="HTH_AraC"/>
</dbReference>
<evidence type="ECO:0000259" key="4">
    <source>
        <dbReference type="PROSITE" id="PS01124"/>
    </source>
</evidence>
<evidence type="ECO:0000313" key="5">
    <source>
        <dbReference type="EMBL" id="GAA3835808.1"/>
    </source>
</evidence>
<keyword evidence="2" id="KW-0238">DNA-binding</keyword>
<dbReference type="PANTHER" id="PTHR46796">
    <property type="entry name" value="HTH-TYPE TRANSCRIPTIONAL ACTIVATOR RHAS-RELATED"/>
    <property type="match status" value="1"/>
</dbReference>
<dbReference type="Pfam" id="PF12833">
    <property type="entry name" value="HTH_18"/>
    <property type="match status" value="1"/>
</dbReference>
<evidence type="ECO:0000256" key="3">
    <source>
        <dbReference type="ARBA" id="ARBA00023163"/>
    </source>
</evidence>
<dbReference type="Gene3D" id="1.10.10.60">
    <property type="entry name" value="Homeodomain-like"/>
    <property type="match status" value="1"/>
</dbReference>
<comment type="caution">
    <text evidence="5">The sequence shown here is derived from an EMBL/GenBank/DDBJ whole genome shotgun (WGS) entry which is preliminary data.</text>
</comment>
<dbReference type="SUPFAM" id="SSF46689">
    <property type="entry name" value="Homeodomain-like"/>
    <property type="match status" value="1"/>
</dbReference>
<proteinExistence type="predicted"/>
<dbReference type="EMBL" id="BAABCM010000010">
    <property type="protein sequence ID" value="GAA3835808.1"/>
    <property type="molecule type" value="Genomic_DNA"/>
</dbReference>
<accession>A0ABP7J7L1</accession>
<evidence type="ECO:0000256" key="1">
    <source>
        <dbReference type="ARBA" id="ARBA00023015"/>
    </source>
</evidence>
<reference evidence="6" key="1">
    <citation type="journal article" date="2019" name="Int. J. Syst. Evol. Microbiol.">
        <title>The Global Catalogue of Microorganisms (GCM) 10K type strain sequencing project: providing services to taxonomists for standard genome sequencing and annotation.</title>
        <authorList>
            <consortium name="The Broad Institute Genomics Platform"/>
            <consortium name="The Broad Institute Genome Sequencing Center for Infectious Disease"/>
            <person name="Wu L."/>
            <person name="Ma J."/>
        </authorList>
    </citation>
    <scope>NUCLEOTIDE SEQUENCE [LARGE SCALE GENOMIC DNA]</scope>
    <source>
        <strain evidence="6">JCM 17017</strain>
    </source>
</reference>